<comment type="caution">
    <text evidence="16">The sequence shown here is derived from an EMBL/GenBank/DDBJ whole genome shotgun (WGS) entry which is preliminary data.</text>
</comment>
<dbReference type="NCBIfam" id="TIGR00663">
    <property type="entry name" value="dnan"/>
    <property type="match status" value="1"/>
</dbReference>
<evidence type="ECO:0000256" key="6">
    <source>
        <dbReference type="ARBA" id="ARBA00022695"/>
    </source>
</evidence>
<evidence type="ECO:0000259" key="15">
    <source>
        <dbReference type="Pfam" id="PF02768"/>
    </source>
</evidence>
<keyword evidence="5 16" id="KW-0808">Transferase</keyword>
<keyword evidence="9" id="KW-0238">DNA-binding</keyword>
<dbReference type="GO" id="GO:0003887">
    <property type="term" value="F:DNA-directed DNA polymerase activity"/>
    <property type="evidence" value="ECO:0007669"/>
    <property type="project" value="UniProtKB-EC"/>
</dbReference>
<evidence type="ECO:0000256" key="3">
    <source>
        <dbReference type="ARBA" id="ARBA00021035"/>
    </source>
</evidence>
<dbReference type="InterPro" id="IPR001001">
    <property type="entry name" value="DNA_polIII_beta"/>
</dbReference>
<evidence type="ECO:0000256" key="10">
    <source>
        <dbReference type="ARBA" id="ARBA00030988"/>
    </source>
</evidence>
<keyword evidence="17" id="KW-1185">Reference proteome</keyword>
<evidence type="ECO:0000256" key="4">
    <source>
        <dbReference type="ARBA" id="ARBA00022490"/>
    </source>
</evidence>
<dbReference type="GeneID" id="97129592"/>
<keyword evidence="7" id="KW-0235">DNA replication</keyword>
<dbReference type="SUPFAM" id="SSF55979">
    <property type="entry name" value="DNA clamp"/>
    <property type="match status" value="3"/>
</dbReference>
<dbReference type="EMBL" id="JABMCC010000089">
    <property type="protein sequence ID" value="NUU53001.1"/>
    <property type="molecule type" value="Genomic_DNA"/>
</dbReference>
<gene>
    <name evidence="16" type="primary">dnaN</name>
    <name evidence="16" type="ORF">HP548_02680</name>
</gene>
<keyword evidence="6 16" id="KW-0548">Nucleotidyltransferase</keyword>
<evidence type="ECO:0000256" key="8">
    <source>
        <dbReference type="ARBA" id="ARBA00022932"/>
    </source>
</evidence>
<dbReference type="RefSeq" id="WP_175380811.1">
    <property type="nucleotide sequence ID" value="NZ_CBCRYD010000054.1"/>
</dbReference>
<evidence type="ECO:0000313" key="17">
    <source>
        <dbReference type="Proteomes" id="UP000577724"/>
    </source>
</evidence>
<evidence type="ECO:0000256" key="5">
    <source>
        <dbReference type="ARBA" id="ARBA00022679"/>
    </source>
</evidence>
<proteinExistence type="inferred from homology"/>
<organism evidence="16 17">
    <name type="scientific">Paenibacillus taichungensis</name>
    <dbReference type="NCBI Taxonomy" id="484184"/>
    <lineage>
        <taxon>Bacteria</taxon>
        <taxon>Bacillati</taxon>
        <taxon>Bacillota</taxon>
        <taxon>Bacilli</taxon>
        <taxon>Bacillales</taxon>
        <taxon>Paenibacillaceae</taxon>
        <taxon>Paenibacillus</taxon>
    </lineage>
</organism>
<dbReference type="InterPro" id="IPR022637">
    <property type="entry name" value="DNA_polIII_beta_cen"/>
</dbReference>
<dbReference type="Gene3D" id="3.10.150.10">
    <property type="entry name" value="DNA Polymerase III, subunit A, domain 2"/>
    <property type="match status" value="1"/>
</dbReference>
<name>A0ABX2MDI1_9BACL</name>
<dbReference type="Pfam" id="PF02768">
    <property type="entry name" value="DNA_pol3_beta_3"/>
    <property type="match status" value="1"/>
</dbReference>
<keyword evidence="8" id="KW-0239">DNA-directed DNA polymerase</keyword>
<reference evidence="16 17" key="1">
    <citation type="submission" date="2020-05" db="EMBL/GenBank/DDBJ databases">
        <title>Genome Sequencing of Type Strains.</title>
        <authorList>
            <person name="Lemaire J.F."/>
            <person name="Inderbitzin P."/>
            <person name="Gregorio O.A."/>
            <person name="Collins S.B."/>
            <person name="Wespe N."/>
            <person name="Knight-Connoni V."/>
        </authorList>
    </citation>
    <scope>NUCLEOTIDE SEQUENCE [LARGE SCALE GENOMIC DNA]</scope>
    <source>
        <strain evidence="16 17">DSM 19942</strain>
    </source>
</reference>
<evidence type="ECO:0000256" key="1">
    <source>
        <dbReference type="ARBA" id="ARBA00004496"/>
    </source>
</evidence>
<comment type="subcellular location">
    <subcellularLocation>
        <location evidence="1">Cytoplasm</location>
    </subcellularLocation>
</comment>
<evidence type="ECO:0000256" key="9">
    <source>
        <dbReference type="ARBA" id="ARBA00023125"/>
    </source>
</evidence>
<evidence type="ECO:0000256" key="12">
    <source>
        <dbReference type="ARBA" id="ARBA00033276"/>
    </source>
</evidence>
<dbReference type="Proteomes" id="UP000577724">
    <property type="component" value="Unassembled WGS sequence"/>
</dbReference>
<keyword evidence="4" id="KW-0963">Cytoplasm</keyword>
<dbReference type="CDD" id="cd00140">
    <property type="entry name" value="beta_clamp"/>
    <property type="match status" value="1"/>
</dbReference>
<comment type="similarity">
    <text evidence="2">Belongs to the beta sliding clamp family.</text>
</comment>
<feature type="domain" description="DNA polymerase III beta sliding clamp central" evidence="14">
    <location>
        <begin position="144"/>
        <end position="256"/>
    </location>
</feature>
<sequence length="390" mass="43301">MKIQIKTKLLLDGLVKVKETLDKSTKFPICTMIKFHVTKKGLILTTDNTVNSTEHIIKTKDQELEVFDIGSVMIPPLIIDIIKKMGSGVCITVSDHPNEESTDQRLINLQSVDTKIKTEINMQGISAVEFPKFISKKGKPLLTLESSHFIAILSKTVFAASTDESTPIFTGVHIKQNDGELIFSTTNRHRLARASYKTDSLVEFGNGMVVSAEPLSKISKLINSNKVDLYNVDNRLIIQSGDTTYTTTLLEGTYPNIDRIIPVNEDYKASFLIHRTELLASLEMQFILKGDSSKGGITIMKTNPEGSIELTSDDTSLAAGRGEIFINEFYGDEMSVSINTKYFIEALKAYQSKMVRVVLTGDLGPILINPEDLNGDVQLILPYRSSKQTK</sequence>
<dbReference type="Gene3D" id="3.70.10.10">
    <property type="match status" value="1"/>
</dbReference>
<accession>A0ABX2MDI1</accession>
<dbReference type="InterPro" id="IPR022635">
    <property type="entry name" value="DNA_polIII_beta_C"/>
</dbReference>
<dbReference type="SMART" id="SM00480">
    <property type="entry name" value="POL3Bc"/>
    <property type="match status" value="1"/>
</dbReference>
<dbReference type="PANTHER" id="PTHR30478">
    <property type="entry name" value="DNA POLYMERASE III SUBUNIT BETA"/>
    <property type="match status" value="1"/>
</dbReference>
<feature type="domain" description="DNA polymerase III beta sliding clamp N-terminal" evidence="13">
    <location>
        <begin position="1"/>
        <end position="95"/>
    </location>
</feature>
<dbReference type="Pfam" id="PF02767">
    <property type="entry name" value="DNA_pol3_beta_2"/>
    <property type="match status" value="1"/>
</dbReference>
<dbReference type="PANTHER" id="PTHR30478:SF0">
    <property type="entry name" value="BETA SLIDING CLAMP"/>
    <property type="match status" value="1"/>
</dbReference>
<evidence type="ECO:0000256" key="7">
    <source>
        <dbReference type="ARBA" id="ARBA00022705"/>
    </source>
</evidence>
<evidence type="ECO:0000259" key="13">
    <source>
        <dbReference type="Pfam" id="PF00712"/>
    </source>
</evidence>
<dbReference type="InterPro" id="IPR022634">
    <property type="entry name" value="DNA_polIII_beta_N"/>
</dbReference>
<evidence type="ECO:0000313" key="16">
    <source>
        <dbReference type="EMBL" id="NUU53001.1"/>
    </source>
</evidence>
<dbReference type="InterPro" id="IPR046938">
    <property type="entry name" value="DNA_clamp_sf"/>
</dbReference>
<protein>
    <recommendedName>
        <fullName evidence="3">Beta sliding clamp</fullName>
    </recommendedName>
    <alternativeName>
        <fullName evidence="12">Beta-clamp processivity factor</fullName>
    </alternativeName>
    <alternativeName>
        <fullName evidence="10">DNA polymerase III beta sliding clamp subunit</fullName>
    </alternativeName>
    <alternativeName>
        <fullName evidence="11">DNA polymerase III subunit beta</fullName>
    </alternativeName>
</protein>
<feature type="domain" description="DNA polymerase III beta sliding clamp C-terminal" evidence="15">
    <location>
        <begin position="267"/>
        <end position="383"/>
    </location>
</feature>
<evidence type="ECO:0000256" key="2">
    <source>
        <dbReference type="ARBA" id="ARBA00010752"/>
    </source>
</evidence>
<evidence type="ECO:0000259" key="14">
    <source>
        <dbReference type="Pfam" id="PF02767"/>
    </source>
</evidence>
<dbReference type="Pfam" id="PF00712">
    <property type="entry name" value="DNA_pol3_beta"/>
    <property type="match status" value="1"/>
</dbReference>
<evidence type="ECO:0000256" key="11">
    <source>
        <dbReference type="ARBA" id="ARBA00033275"/>
    </source>
</evidence>